<feature type="transmembrane region" description="Helical" evidence="6">
    <location>
        <begin position="184"/>
        <end position="201"/>
    </location>
</feature>
<gene>
    <name evidence="7" type="primary">tatC</name>
</gene>
<feature type="transmembrane region" description="Helical" evidence="6">
    <location>
        <begin position="20"/>
        <end position="43"/>
    </location>
</feature>
<comment type="subcellular location">
    <subcellularLocation>
        <location evidence="1">Membrane</location>
        <topology evidence="1">Multi-pass membrane protein</topology>
    </subcellularLocation>
</comment>
<feature type="transmembrane region" description="Helical" evidence="6">
    <location>
        <begin position="63"/>
        <end position="87"/>
    </location>
</feature>
<evidence type="ECO:0000256" key="6">
    <source>
        <dbReference type="SAM" id="Phobius"/>
    </source>
</evidence>
<evidence type="ECO:0000256" key="4">
    <source>
        <dbReference type="ARBA" id="ARBA00022989"/>
    </source>
</evidence>
<dbReference type="GO" id="GO:0009977">
    <property type="term" value="F:proton motive force dependent protein transmembrane transporter activity"/>
    <property type="evidence" value="ECO:0007669"/>
    <property type="project" value="TreeGrafter"/>
</dbReference>
<dbReference type="PRINTS" id="PR01840">
    <property type="entry name" value="TATCFAMILY"/>
</dbReference>
<keyword evidence="4 6" id="KW-1133">Transmembrane helix</keyword>
<dbReference type="GO" id="GO:0043953">
    <property type="term" value="P:protein transport by the Tat complex"/>
    <property type="evidence" value="ECO:0007669"/>
    <property type="project" value="TreeGrafter"/>
</dbReference>
<organism evidence="7">
    <name type="scientific">Desmarestia aculeata</name>
    <dbReference type="NCBI Taxonomy" id="62298"/>
    <lineage>
        <taxon>Eukaryota</taxon>
        <taxon>Sar</taxon>
        <taxon>Stramenopiles</taxon>
        <taxon>Ochrophyta</taxon>
        <taxon>PX clade</taxon>
        <taxon>Phaeophyceae</taxon>
        <taxon>Desmarestiales</taxon>
        <taxon>Desmarestiaceae</taxon>
        <taxon>Desmarestia</taxon>
    </lineage>
</organism>
<keyword evidence="7" id="KW-0496">Mitochondrion</keyword>
<dbReference type="PANTHER" id="PTHR30371:SF0">
    <property type="entry name" value="SEC-INDEPENDENT PROTEIN TRANSLOCASE PROTEIN TATC, CHLOROPLASTIC-RELATED"/>
    <property type="match status" value="1"/>
</dbReference>
<evidence type="ECO:0000256" key="3">
    <source>
        <dbReference type="ARBA" id="ARBA00022692"/>
    </source>
</evidence>
<accession>A0A8F0FC39</accession>
<protein>
    <submittedName>
        <fullName evidence="7">SecY-independent transporter protein</fullName>
    </submittedName>
</protein>
<dbReference type="Pfam" id="PF00902">
    <property type="entry name" value="TatC"/>
    <property type="match status" value="1"/>
</dbReference>
<dbReference type="PANTHER" id="PTHR30371">
    <property type="entry name" value="SEC-INDEPENDENT PROTEIN TRANSLOCASE PROTEIN TATC"/>
    <property type="match status" value="1"/>
</dbReference>
<keyword evidence="5 6" id="KW-0472">Membrane</keyword>
<geneLocation type="mitochondrion" evidence="7"/>
<evidence type="ECO:0000256" key="1">
    <source>
        <dbReference type="ARBA" id="ARBA00004141"/>
    </source>
</evidence>
<feature type="transmembrane region" description="Helical" evidence="6">
    <location>
        <begin position="99"/>
        <end position="126"/>
    </location>
</feature>
<comment type="similarity">
    <text evidence="2">Belongs to the TatC family.</text>
</comment>
<dbReference type="GO" id="GO:0033281">
    <property type="term" value="C:TAT protein transport complex"/>
    <property type="evidence" value="ECO:0007669"/>
    <property type="project" value="TreeGrafter"/>
</dbReference>
<dbReference type="AlphaFoldDB" id="A0A8F0FC39"/>
<evidence type="ECO:0000256" key="5">
    <source>
        <dbReference type="ARBA" id="ARBA00023136"/>
    </source>
</evidence>
<feature type="transmembrane region" description="Helical" evidence="6">
    <location>
        <begin position="160"/>
        <end position="177"/>
    </location>
</feature>
<dbReference type="GO" id="GO:0065002">
    <property type="term" value="P:intracellular protein transmembrane transport"/>
    <property type="evidence" value="ECO:0007669"/>
    <property type="project" value="TreeGrafter"/>
</dbReference>
<keyword evidence="3 6" id="KW-0812">Transmembrane</keyword>
<feature type="transmembrane region" description="Helical" evidence="6">
    <location>
        <begin position="207"/>
        <end position="230"/>
    </location>
</feature>
<reference evidence="7" key="1">
    <citation type="journal article" date="2021" name="Genome Biol. Evol.">
        <title>Genomic rearrangements and sequence evolution across brown algal organelles.</title>
        <authorList>
            <person name="Starko S."/>
            <person name="Bringloe T.T."/>
            <person name="Gomez M.S."/>
            <person name="Darby H."/>
            <person name="Graham S.W."/>
            <person name="Martone P.T."/>
        </authorList>
    </citation>
    <scope>NUCLEOTIDE SEQUENCE</scope>
</reference>
<dbReference type="InterPro" id="IPR002033">
    <property type="entry name" value="TatC"/>
</dbReference>
<dbReference type="EMBL" id="MZ156052">
    <property type="protein sequence ID" value="QWK44485.1"/>
    <property type="molecule type" value="Genomic_DNA"/>
</dbReference>
<evidence type="ECO:0000313" key="7">
    <source>
        <dbReference type="EMBL" id="QWK44485.1"/>
    </source>
</evidence>
<proteinExistence type="inferred from homology"/>
<name>A0A8F0FC39_9PHAE</name>
<sequence>MKRLQFSIYYLQEFKYRLAYTTFGAILLFITTYQYKQGLIFIFLPKGLSYFVSTGLTEIFFTYLQLCTILSLGFSLVIFLIQLYLFLRPGLYAYEAKTTLNLLIGTIIFYSCLYTFIFPALIQLLWKLFSAYSQNFTPIHLTFEPRLHDYLKNLHQLNNILSLSLPLILGLSIVQMYTNKKMWIKYRGISYMIAFSISAFLTPPDILSQIIVGLPIILFFEIQIAGWALYKEYQTQLLIGQPIKPHKNTNRKKEKS</sequence>
<evidence type="ECO:0000256" key="2">
    <source>
        <dbReference type="ARBA" id="ARBA00008882"/>
    </source>
</evidence>